<dbReference type="SUPFAM" id="SSF82171">
    <property type="entry name" value="DPP6 N-terminal domain-like"/>
    <property type="match status" value="1"/>
</dbReference>
<dbReference type="SUPFAM" id="SSF53187">
    <property type="entry name" value="Zn-dependent exopeptidases"/>
    <property type="match status" value="1"/>
</dbReference>
<dbReference type="Gene3D" id="3.50.30.30">
    <property type="match status" value="1"/>
</dbReference>
<evidence type="ECO:0000313" key="4">
    <source>
        <dbReference type="Proteomes" id="UP000011682"/>
    </source>
</evidence>
<dbReference type="Pfam" id="PF04389">
    <property type="entry name" value="Peptidase_M28"/>
    <property type="match status" value="1"/>
</dbReference>
<feature type="domain" description="PDZ" evidence="2">
    <location>
        <begin position="860"/>
        <end position="934"/>
    </location>
</feature>
<dbReference type="InterPro" id="IPR036034">
    <property type="entry name" value="PDZ_sf"/>
</dbReference>
<dbReference type="Gene3D" id="3.40.630.10">
    <property type="entry name" value="Zn peptidases"/>
    <property type="match status" value="1"/>
</dbReference>
<dbReference type="Gene3D" id="2.30.42.10">
    <property type="match status" value="1"/>
</dbReference>
<dbReference type="InterPro" id="IPR045175">
    <property type="entry name" value="M28_fam"/>
</dbReference>
<reference evidence="3" key="1">
    <citation type="submission" date="2013-05" db="EMBL/GenBank/DDBJ databases">
        <title>Genome assembly of Cystobacter fuscus DSM 2262.</title>
        <authorList>
            <person name="Sharma G."/>
            <person name="Khatri I."/>
            <person name="Kaur C."/>
            <person name="Mayilraj S."/>
            <person name="Subramanian S."/>
        </authorList>
    </citation>
    <scope>NUCLEOTIDE SEQUENCE [LARGE SCALE GENOMIC DNA]</scope>
    <source>
        <strain evidence="3">DSM 2262</strain>
    </source>
</reference>
<keyword evidence="4" id="KW-1185">Reference proteome</keyword>
<dbReference type="GO" id="GO:0006508">
    <property type="term" value="P:proteolysis"/>
    <property type="evidence" value="ECO:0007669"/>
    <property type="project" value="InterPro"/>
</dbReference>
<evidence type="ECO:0000256" key="1">
    <source>
        <dbReference type="SAM" id="MobiDB-lite"/>
    </source>
</evidence>
<dbReference type="CDD" id="cd06779">
    <property type="entry name" value="cpPDZ_Deg_HtrA-like"/>
    <property type="match status" value="1"/>
</dbReference>
<dbReference type="eggNOG" id="COG0265">
    <property type="taxonomic scope" value="Bacteria"/>
</dbReference>
<dbReference type="SUPFAM" id="SSF52025">
    <property type="entry name" value="PA domain"/>
    <property type="match status" value="1"/>
</dbReference>
<dbReference type="Pfam" id="PF13180">
    <property type="entry name" value="PDZ_2"/>
    <property type="match status" value="1"/>
</dbReference>
<dbReference type="Pfam" id="PF07676">
    <property type="entry name" value="PD40"/>
    <property type="match status" value="2"/>
</dbReference>
<evidence type="ECO:0000259" key="2">
    <source>
        <dbReference type="SMART" id="SM00228"/>
    </source>
</evidence>
<feature type="region of interest" description="Disordered" evidence="1">
    <location>
        <begin position="36"/>
        <end position="57"/>
    </location>
</feature>
<protein>
    <submittedName>
        <fullName evidence="3">TolB protein, periplasmic protein</fullName>
    </submittedName>
</protein>
<dbReference type="Gene3D" id="2.120.10.30">
    <property type="entry name" value="TolB, C-terminal domain"/>
    <property type="match status" value="2"/>
</dbReference>
<dbReference type="Pfam" id="PF02225">
    <property type="entry name" value="PA"/>
    <property type="match status" value="1"/>
</dbReference>
<dbReference type="Proteomes" id="UP000011682">
    <property type="component" value="Unassembled WGS sequence"/>
</dbReference>
<dbReference type="EMBL" id="ANAH02000066">
    <property type="protein sequence ID" value="EPX56748.1"/>
    <property type="molecule type" value="Genomic_DNA"/>
</dbReference>
<name>S9QJU7_CYSF2</name>
<evidence type="ECO:0000313" key="3">
    <source>
        <dbReference type="EMBL" id="EPX56748.1"/>
    </source>
</evidence>
<accession>S9QJU7</accession>
<dbReference type="SUPFAM" id="SSF50156">
    <property type="entry name" value="PDZ domain-like"/>
    <property type="match status" value="1"/>
</dbReference>
<feature type="compositionally biased region" description="Low complexity" evidence="1">
    <location>
        <begin position="36"/>
        <end position="49"/>
    </location>
</feature>
<dbReference type="eggNOG" id="COG0823">
    <property type="taxonomic scope" value="Bacteria"/>
</dbReference>
<dbReference type="eggNOG" id="COG2234">
    <property type="taxonomic scope" value="Bacteria"/>
</dbReference>
<dbReference type="InterPro" id="IPR001478">
    <property type="entry name" value="PDZ"/>
</dbReference>
<comment type="caution">
    <text evidence="3">The sequence shown here is derived from an EMBL/GenBank/DDBJ whole genome shotgun (WGS) entry which is preliminary data.</text>
</comment>
<dbReference type="PANTHER" id="PTHR12147">
    <property type="entry name" value="METALLOPEPTIDASE M28 FAMILY MEMBER"/>
    <property type="match status" value="1"/>
</dbReference>
<dbReference type="InterPro" id="IPR046450">
    <property type="entry name" value="PA_dom_sf"/>
</dbReference>
<organism evidence="3 4">
    <name type="scientific">Cystobacter fuscus (strain ATCC 25194 / DSM 2262 / NBRC 100088 / M29)</name>
    <dbReference type="NCBI Taxonomy" id="1242864"/>
    <lineage>
        <taxon>Bacteria</taxon>
        <taxon>Pseudomonadati</taxon>
        <taxon>Myxococcota</taxon>
        <taxon>Myxococcia</taxon>
        <taxon>Myxococcales</taxon>
        <taxon>Cystobacterineae</taxon>
        <taxon>Archangiaceae</taxon>
        <taxon>Cystobacter</taxon>
    </lineage>
</organism>
<proteinExistence type="predicted"/>
<dbReference type="InterPro" id="IPR003137">
    <property type="entry name" value="PA_domain"/>
</dbReference>
<dbReference type="PANTHER" id="PTHR12147:SF26">
    <property type="entry name" value="PEPTIDASE M28 DOMAIN-CONTAINING PROTEIN"/>
    <property type="match status" value="1"/>
</dbReference>
<sequence length="949" mass="100968">MSGGIDSDNQNQLRTPRMKRLSLGVLFFLGCTHAPSAPAPSSEPSSTPSKTLPAREGEGHLGSLRQLTFGGENAEAYWAFSGEALTFQARLEGQQCDRIYWLDAKTGATRPISSGEGVTTCAYALPGDGEVIYASTHESGAACPPKPDMSQGYVWPLYAGYDIYKARADGSDRRPLTRTPGYDAEATVCPKDGSIVFTSVRDGDLELYRMDADGGNVKRLTSTPGYDGGAFFNRDCTKIVWRASRPAPGKELEDYQSLLAQGLVRPTKLELYVADADGSNPTQITYLNVASFAPSWHPTRERILFSTNYPNARGREFDIWAVNVDGSGLERITTAPGFDGFPLFSPDGKQLAFSSNRETAPGRQDTNVFIAEWNDDAPAPTAEPQPADRVMEDVRFLAAPEQGGRGVDTPGLEQAARYLEQRFTALGLVPAGDGGTFRQRFSVTTEVKAAAGTALELGALRAKDEAFLPLGFSAEGDVSGDVVLAGYGVRAKELGVDDYAGLAVKGKIVVVRRFVPDQPAFASSEAQRRYGDLRHKAWVAKEAGARALIVVDWPAGVAKGAHGAPTEARLPPLRPEGAQDAGLPAVILQRAGFEPVLQQLEQKKKVRGRVVVRLEKVQKDAWNLVGRLPAAAPEARAASGVVVVGAHYDHLGTGGRGSLAPDSHEPHLGADDNASGVAGLLEAARLLAAKRERLHRDVYFTAFSGEELGVLGSTAWTRSPPAGLAMKDVVGMINLDMVGRLRGNHLAVLGVESGQEWRDVLAPACALARVQCDGSGDGYGPSDHTPFYAAGVPVLHFFTGAHGDYHKPSDSASRINAAGLAQVGLIVSEVAAEVSARPARLTYRNVPAPAPAGDMRSFNASLGTVPDYAPPEGTRGVLLAGVRPGGGADKGGMKRGDVLIRLGTHDVGSVEDLMYALNVARPGETVTAVVLREGQEVKLSVTFQESQRR</sequence>
<dbReference type="SMART" id="SM00228">
    <property type="entry name" value="PDZ"/>
    <property type="match status" value="1"/>
</dbReference>
<dbReference type="GO" id="GO:0008235">
    <property type="term" value="F:metalloexopeptidase activity"/>
    <property type="evidence" value="ECO:0007669"/>
    <property type="project" value="InterPro"/>
</dbReference>
<dbReference type="InterPro" id="IPR011659">
    <property type="entry name" value="WD40"/>
</dbReference>
<dbReference type="InterPro" id="IPR007484">
    <property type="entry name" value="Peptidase_M28"/>
</dbReference>
<dbReference type="AlphaFoldDB" id="S9QJU7"/>
<gene>
    <name evidence="3" type="ORF">D187_008090</name>
</gene>
<dbReference type="InterPro" id="IPR011042">
    <property type="entry name" value="6-blade_b-propeller_TolB-like"/>
</dbReference>